<dbReference type="PANTHER" id="PTHR42878">
    <property type="entry name" value="TWO-COMPONENT HISTIDINE KINASE"/>
    <property type="match status" value="1"/>
</dbReference>
<protein>
    <recommendedName>
        <fullName evidence="3">histidine kinase</fullName>
        <ecNumber evidence="3">2.7.13.3</ecNumber>
    </recommendedName>
</protein>
<accession>A0A7Z2ZUT4</accession>
<comment type="catalytic activity">
    <reaction evidence="1">
        <text>ATP + protein L-histidine = ADP + protein N-phospho-L-histidine.</text>
        <dbReference type="EC" id="2.7.13.3"/>
    </reaction>
</comment>
<keyword evidence="16" id="KW-1185">Reference proteome</keyword>
<keyword evidence="8" id="KW-0067">ATP-binding</keyword>
<dbReference type="Proteomes" id="UP000502415">
    <property type="component" value="Chromosome"/>
</dbReference>
<gene>
    <name evidence="15" type="ORF">HH212_16240</name>
</gene>
<dbReference type="InterPro" id="IPR000014">
    <property type="entry name" value="PAS"/>
</dbReference>
<dbReference type="GO" id="GO:0030295">
    <property type="term" value="F:protein kinase activator activity"/>
    <property type="evidence" value="ECO:0007669"/>
    <property type="project" value="TreeGrafter"/>
</dbReference>
<keyword evidence="11 12" id="KW-0472">Membrane</keyword>
<evidence type="ECO:0000256" key="7">
    <source>
        <dbReference type="ARBA" id="ARBA00022777"/>
    </source>
</evidence>
<evidence type="ECO:0000256" key="11">
    <source>
        <dbReference type="ARBA" id="ARBA00023136"/>
    </source>
</evidence>
<evidence type="ECO:0000256" key="3">
    <source>
        <dbReference type="ARBA" id="ARBA00012438"/>
    </source>
</evidence>
<name>A0A7Z2ZUT4_9BURK</name>
<organism evidence="15 16">
    <name type="scientific">Massilia forsythiae</name>
    <dbReference type="NCBI Taxonomy" id="2728020"/>
    <lineage>
        <taxon>Bacteria</taxon>
        <taxon>Pseudomonadati</taxon>
        <taxon>Pseudomonadota</taxon>
        <taxon>Betaproteobacteria</taxon>
        <taxon>Burkholderiales</taxon>
        <taxon>Oxalobacteraceae</taxon>
        <taxon>Telluria group</taxon>
        <taxon>Massilia</taxon>
    </lineage>
</organism>
<dbReference type="SMART" id="SM00387">
    <property type="entry name" value="HATPase_c"/>
    <property type="match status" value="1"/>
</dbReference>
<dbReference type="GO" id="GO:0005524">
    <property type="term" value="F:ATP binding"/>
    <property type="evidence" value="ECO:0007669"/>
    <property type="project" value="UniProtKB-KW"/>
</dbReference>
<evidence type="ECO:0000256" key="5">
    <source>
        <dbReference type="ARBA" id="ARBA00022692"/>
    </source>
</evidence>
<evidence type="ECO:0000256" key="1">
    <source>
        <dbReference type="ARBA" id="ARBA00000085"/>
    </source>
</evidence>
<sequence length="490" mass="54031">MPLPPTLRTRFTAYLLALHLPLFGCATLLLPARPALFVGAEAALAASLALGWLLLRRALEPLGYTRRFHELLQDQQYAGRLAAPGMRELDDLVGMFNAMLDALHRERLALGEQQGFLDRLLEATPGAVLVFDFDRRISLLNAGAAALLGLAQPLGRPLSHWADEGSGDGDFDGAFDARARERSRDLARQLDALPLHASLLLTDTGGRRYRARRGQFFDRGFARHFLLVEELTAELEDSERATYERLIRVLAHEVNNTVAATGSVLDSLLYYRGQLARQDGDDFATAIVAARRRNASLGEFIDRFTHVVKMPALALRAAALGDVVDDILWLNRETCQRRGIALGWGRRDAAAPMALDVQLVEQALLNIVKNAIEAVEARRAALAHAEAAQMHDAAPAPQDFIRVELAHDDADGGRRMRLSVIDSGGQLGAVPVRRLFTPFFSTKKGGQGIGLMFVREVLNRHGCTYSLAPGADGETRFDIWFPADERTRHR</sequence>
<dbReference type="GO" id="GO:0004673">
    <property type="term" value="F:protein histidine kinase activity"/>
    <property type="evidence" value="ECO:0007669"/>
    <property type="project" value="UniProtKB-EC"/>
</dbReference>
<dbReference type="KEGG" id="mfy:HH212_16240"/>
<comment type="subcellular location">
    <subcellularLocation>
        <location evidence="2">Membrane</location>
        <topology evidence="2">Multi-pass membrane protein</topology>
    </subcellularLocation>
</comment>
<proteinExistence type="predicted"/>
<evidence type="ECO:0000256" key="4">
    <source>
        <dbReference type="ARBA" id="ARBA00022679"/>
    </source>
</evidence>
<evidence type="ECO:0000256" key="12">
    <source>
        <dbReference type="SAM" id="Phobius"/>
    </source>
</evidence>
<dbReference type="PANTHER" id="PTHR42878:SF7">
    <property type="entry name" value="SENSOR HISTIDINE KINASE GLRK"/>
    <property type="match status" value="1"/>
</dbReference>
<dbReference type="RefSeq" id="WP_170203419.1">
    <property type="nucleotide sequence ID" value="NZ_CP051685.1"/>
</dbReference>
<feature type="transmembrane region" description="Helical" evidence="12">
    <location>
        <begin position="12"/>
        <end position="30"/>
    </location>
</feature>
<keyword evidence="7 15" id="KW-0418">Kinase</keyword>
<dbReference type="AlphaFoldDB" id="A0A7Z2ZUT4"/>
<dbReference type="InterPro" id="IPR050351">
    <property type="entry name" value="BphY/WalK/GraS-like"/>
</dbReference>
<dbReference type="Pfam" id="PF02518">
    <property type="entry name" value="HATPase_c"/>
    <property type="match status" value="1"/>
</dbReference>
<evidence type="ECO:0000256" key="8">
    <source>
        <dbReference type="ARBA" id="ARBA00022840"/>
    </source>
</evidence>
<feature type="transmembrane region" description="Helical" evidence="12">
    <location>
        <begin position="36"/>
        <end position="55"/>
    </location>
</feature>
<dbReference type="PROSITE" id="PS50109">
    <property type="entry name" value="HIS_KIN"/>
    <property type="match status" value="1"/>
</dbReference>
<dbReference type="PROSITE" id="PS50112">
    <property type="entry name" value="PAS"/>
    <property type="match status" value="1"/>
</dbReference>
<dbReference type="Gene3D" id="3.30.565.10">
    <property type="entry name" value="Histidine kinase-like ATPase, C-terminal domain"/>
    <property type="match status" value="1"/>
</dbReference>
<dbReference type="EMBL" id="CP051685">
    <property type="protein sequence ID" value="QJE01392.1"/>
    <property type="molecule type" value="Genomic_DNA"/>
</dbReference>
<dbReference type="InterPro" id="IPR035965">
    <property type="entry name" value="PAS-like_dom_sf"/>
</dbReference>
<keyword evidence="6" id="KW-0547">Nucleotide-binding</keyword>
<dbReference type="InterPro" id="IPR036890">
    <property type="entry name" value="HATPase_C_sf"/>
</dbReference>
<dbReference type="InterPro" id="IPR003594">
    <property type="entry name" value="HATPase_dom"/>
</dbReference>
<evidence type="ECO:0000259" key="14">
    <source>
        <dbReference type="PROSITE" id="PS50112"/>
    </source>
</evidence>
<dbReference type="SUPFAM" id="SSF55874">
    <property type="entry name" value="ATPase domain of HSP90 chaperone/DNA topoisomerase II/histidine kinase"/>
    <property type="match status" value="1"/>
</dbReference>
<dbReference type="PRINTS" id="PR00344">
    <property type="entry name" value="BCTRLSENSOR"/>
</dbReference>
<dbReference type="EC" id="2.7.13.3" evidence="3"/>
<evidence type="ECO:0000256" key="2">
    <source>
        <dbReference type="ARBA" id="ARBA00004141"/>
    </source>
</evidence>
<feature type="domain" description="Histidine kinase" evidence="13">
    <location>
        <begin position="249"/>
        <end position="485"/>
    </location>
</feature>
<evidence type="ECO:0000256" key="6">
    <source>
        <dbReference type="ARBA" id="ARBA00022741"/>
    </source>
</evidence>
<evidence type="ECO:0000313" key="15">
    <source>
        <dbReference type="EMBL" id="QJE01392.1"/>
    </source>
</evidence>
<dbReference type="GO" id="GO:0007234">
    <property type="term" value="P:osmosensory signaling via phosphorelay pathway"/>
    <property type="evidence" value="ECO:0007669"/>
    <property type="project" value="TreeGrafter"/>
</dbReference>
<dbReference type="SUPFAM" id="SSF55785">
    <property type="entry name" value="PYP-like sensor domain (PAS domain)"/>
    <property type="match status" value="1"/>
</dbReference>
<feature type="domain" description="PAS" evidence="14">
    <location>
        <begin position="113"/>
        <end position="152"/>
    </location>
</feature>
<evidence type="ECO:0000313" key="16">
    <source>
        <dbReference type="Proteomes" id="UP000502415"/>
    </source>
</evidence>
<evidence type="ECO:0000259" key="13">
    <source>
        <dbReference type="PROSITE" id="PS50109"/>
    </source>
</evidence>
<keyword evidence="5 12" id="KW-0812">Transmembrane</keyword>
<dbReference type="Gene3D" id="3.30.450.20">
    <property type="entry name" value="PAS domain"/>
    <property type="match status" value="1"/>
</dbReference>
<dbReference type="InterPro" id="IPR004358">
    <property type="entry name" value="Sig_transdc_His_kin-like_C"/>
</dbReference>
<dbReference type="GO" id="GO:0000156">
    <property type="term" value="F:phosphorelay response regulator activity"/>
    <property type="evidence" value="ECO:0007669"/>
    <property type="project" value="TreeGrafter"/>
</dbReference>
<evidence type="ECO:0000256" key="9">
    <source>
        <dbReference type="ARBA" id="ARBA00022989"/>
    </source>
</evidence>
<keyword evidence="10" id="KW-0902">Two-component regulatory system</keyword>
<dbReference type="GO" id="GO:0016020">
    <property type="term" value="C:membrane"/>
    <property type="evidence" value="ECO:0007669"/>
    <property type="project" value="UniProtKB-SubCell"/>
</dbReference>
<dbReference type="InterPro" id="IPR005467">
    <property type="entry name" value="His_kinase_dom"/>
</dbReference>
<evidence type="ECO:0000256" key="10">
    <source>
        <dbReference type="ARBA" id="ARBA00023012"/>
    </source>
</evidence>
<keyword evidence="9 12" id="KW-1133">Transmembrane helix</keyword>
<reference evidence="15 16" key="1">
    <citation type="submission" date="2020-04" db="EMBL/GenBank/DDBJ databases">
        <title>Genome sequencing of novel species.</title>
        <authorList>
            <person name="Heo J."/>
            <person name="Kim S.-J."/>
            <person name="Kim J.-S."/>
            <person name="Hong S.-B."/>
            <person name="Kwon S.-W."/>
        </authorList>
    </citation>
    <scope>NUCLEOTIDE SEQUENCE [LARGE SCALE GENOMIC DNA]</scope>
    <source>
        <strain evidence="15 16">GN2-R2</strain>
    </source>
</reference>
<keyword evidence="4" id="KW-0808">Transferase</keyword>